<evidence type="ECO:0000313" key="2">
    <source>
        <dbReference type="Proteomes" id="UP001607303"/>
    </source>
</evidence>
<organism evidence="1 2">
    <name type="scientific">Vespula maculifrons</name>
    <name type="common">Eastern yellow jacket</name>
    <name type="synonym">Wasp</name>
    <dbReference type="NCBI Taxonomy" id="7453"/>
    <lineage>
        <taxon>Eukaryota</taxon>
        <taxon>Metazoa</taxon>
        <taxon>Ecdysozoa</taxon>
        <taxon>Arthropoda</taxon>
        <taxon>Hexapoda</taxon>
        <taxon>Insecta</taxon>
        <taxon>Pterygota</taxon>
        <taxon>Neoptera</taxon>
        <taxon>Endopterygota</taxon>
        <taxon>Hymenoptera</taxon>
        <taxon>Apocrita</taxon>
        <taxon>Aculeata</taxon>
        <taxon>Vespoidea</taxon>
        <taxon>Vespidae</taxon>
        <taxon>Vespinae</taxon>
        <taxon>Vespula</taxon>
    </lineage>
</organism>
<proteinExistence type="predicted"/>
<name>A0ABD2D404_VESMC</name>
<gene>
    <name evidence="1" type="ORF">V1477_000676</name>
</gene>
<evidence type="ECO:0000313" key="1">
    <source>
        <dbReference type="EMBL" id="KAL2751518.1"/>
    </source>
</evidence>
<dbReference type="Proteomes" id="UP001607303">
    <property type="component" value="Unassembled WGS sequence"/>
</dbReference>
<reference evidence="1 2" key="1">
    <citation type="journal article" date="2024" name="Ann. Entomol. Soc. Am.">
        <title>Genomic analyses of the southern and eastern yellowjacket wasps (Hymenoptera: Vespidae) reveal evolutionary signatures of social life.</title>
        <authorList>
            <person name="Catto M.A."/>
            <person name="Caine P.B."/>
            <person name="Orr S.E."/>
            <person name="Hunt B.G."/>
            <person name="Goodisman M.A.D."/>
        </authorList>
    </citation>
    <scope>NUCLEOTIDE SEQUENCE [LARGE SCALE GENOMIC DNA]</scope>
    <source>
        <strain evidence="1">232</strain>
        <tissue evidence="1">Head and thorax</tissue>
    </source>
</reference>
<dbReference type="EMBL" id="JAYRBN010000007">
    <property type="protein sequence ID" value="KAL2751518.1"/>
    <property type="molecule type" value="Genomic_DNA"/>
</dbReference>
<accession>A0ABD2D404</accession>
<sequence length="118" mass="13192">MCASEGNTNTALHTNEIDLVHISSTSSSLKFQSLGEKGGSIAAVKCHIIAKRKREKQRKTCPKSIKSQSKRFVMFLRRRSIAGPSTQQLQSSQYEDDVAKELKIDQKTILNQLKEDGK</sequence>
<comment type="caution">
    <text evidence="1">The sequence shown here is derived from an EMBL/GenBank/DDBJ whole genome shotgun (WGS) entry which is preliminary data.</text>
</comment>
<protein>
    <submittedName>
        <fullName evidence="1">Uncharacterized protein</fullName>
    </submittedName>
</protein>
<dbReference type="AlphaFoldDB" id="A0ABD2D404"/>
<keyword evidence="2" id="KW-1185">Reference proteome</keyword>